<evidence type="ECO:0000313" key="2">
    <source>
        <dbReference type="EMBL" id="GCE23535.1"/>
    </source>
</evidence>
<keyword evidence="1" id="KW-1133">Transmembrane helix</keyword>
<feature type="transmembrane region" description="Helical" evidence="1">
    <location>
        <begin position="127"/>
        <end position="146"/>
    </location>
</feature>
<dbReference type="Proteomes" id="UP000287188">
    <property type="component" value="Unassembled WGS sequence"/>
</dbReference>
<evidence type="ECO:0008006" key="4">
    <source>
        <dbReference type="Google" id="ProtNLM"/>
    </source>
</evidence>
<keyword evidence="1" id="KW-0812">Transmembrane</keyword>
<protein>
    <recommendedName>
        <fullName evidence="4">ABC transporter permease</fullName>
    </recommendedName>
</protein>
<reference evidence="3" key="1">
    <citation type="submission" date="2018-12" db="EMBL/GenBank/DDBJ databases">
        <title>Tengunoibacter tsumagoiensis gen. nov., sp. nov., Dictyobacter kobayashii sp. nov., D. alpinus sp. nov., and D. joshuensis sp. nov. and description of Dictyobacteraceae fam. nov. within the order Ktedonobacterales isolated from Tengu-no-mugimeshi.</title>
        <authorList>
            <person name="Wang C.M."/>
            <person name="Zheng Y."/>
            <person name="Sakai Y."/>
            <person name="Toyoda A."/>
            <person name="Minakuchi Y."/>
            <person name="Abe K."/>
            <person name="Yokota A."/>
            <person name="Yabe S."/>
        </authorList>
    </citation>
    <scope>NUCLEOTIDE SEQUENCE [LARGE SCALE GENOMIC DNA]</scope>
    <source>
        <strain evidence="3">Uno11</strain>
    </source>
</reference>
<dbReference type="EMBL" id="BIFS01000002">
    <property type="protein sequence ID" value="GCE23535.1"/>
    <property type="molecule type" value="Genomic_DNA"/>
</dbReference>
<feature type="transmembrane region" description="Helical" evidence="1">
    <location>
        <begin position="182"/>
        <end position="199"/>
    </location>
</feature>
<organism evidence="2 3">
    <name type="scientific">Dictyobacter kobayashii</name>
    <dbReference type="NCBI Taxonomy" id="2014872"/>
    <lineage>
        <taxon>Bacteria</taxon>
        <taxon>Bacillati</taxon>
        <taxon>Chloroflexota</taxon>
        <taxon>Ktedonobacteria</taxon>
        <taxon>Ktedonobacterales</taxon>
        <taxon>Dictyobacteraceae</taxon>
        <taxon>Dictyobacter</taxon>
    </lineage>
</organism>
<dbReference type="OrthoDB" id="152848at2"/>
<proteinExistence type="predicted"/>
<dbReference type="RefSeq" id="WP_126556954.1">
    <property type="nucleotide sequence ID" value="NZ_BIFS01000002.1"/>
</dbReference>
<feature type="transmembrane region" description="Helical" evidence="1">
    <location>
        <begin position="23"/>
        <end position="42"/>
    </location>
</feature>
<feature type="transmembrane region" description="Helical" evidence="1">
    <location>
        <begin position="71"/>
        <end position="92"/>
    </location>
</feature>
<evidence type="ECO:0000313" key="3">
    <source>
        <dbReference type="Proteomes" id="UP000287188"/>
    </source>
</evidence>
<sequence>MNSISVIGGTLRYEFSMQIRRRAVWLVLLLMSAFIFILWYAFAGPDLLHGYYSHGPDHPTPVWVAPQPRDAVLYLAQFAAWFFPIGCGLMLADRIARDYTLHVNEILDTFPGPLGARLLGKYIGSTLATLLPALLIYSLGIGYIFSQAPDPQLIPLALEAFLAVLLPGILFAAGFSTALPTFIKVPIYQLLFILYWFWANLMSPRFHIPTLVGTMLNATGP</sequence>
<keyword evidence="1" id="KW-0472">Membrane</keyword>
<name>A0A402AWR4_9CHLR</name>
<gene>
    <name evidence="2" type="ORF">KDK_73350</name>
</gene>
<dbReference type="AlphaFoldDB" id="A0A402AWR4"/>
<accession>A0A402AWR4</accession>
<feature type="transmembrane region" description="Helical" evidence="1">
    <location>
        <begin position="152"/>
        <end position="175"/>
    </location>
</feature>
<comment type="caution">
    <text evidence="2">The sequence shown here is derived from an EMBL/GenBank/DDBJ whole genome shotgun (WGS) entry which is preliminary data.</text>
</comment>
<evidence type="ECO:0000256" key="1">
    <source>
        <dbReference type="SAM" id="Phobius"/>
    </source>
</evidence>
<keyword evidence="3" id="KW-1185">Reference proteome</keyword>